<sequence>MSITKPLVQLNQAFIVVSVFLALFIHHAVLFVPFIGIYTLSTKQSPVTHFSKSFLQ</sequence>
<name>A0ABY4H5M5_9BACI</name>
<dbReference type="Proteomes" id="UP000831880">
    <property type="component" value="Chromosome"/>
</dbReference>
<evidence type="ECO:0000313" key="3">
    <source>
        <dbReference type="Proteomes" id="UP000831880"/>
    </source>
</evidence>
<evidence type="ECO:0000256" key="1">
    <source>
        <dbReference type="SAM" id="Phobius"/>
    </source>
</evidence>
<keyword evidence="3" id="KW-1185">Reference proteome</keyword>
<accession>A0ABY4H5M5</accession>
<dbReference type="EMBL" id="CP095074">
    <property type="protein sequence ID" value="UOQ95463.1"/>
    <property type="molecule type" value="Genomic_DNA"/>
</dbReference>
<keyword evidence="1" id="KW-0472">Membrane</keyword>
<proteinExistence type="predicted"/>
<organism evidence="2 3">
    <name type="scientific">Halobacillus shinanisalinarum</name>
    <dbReference type="NCBI Taxonomy" id="2932258"/>
    <lineage>
        <taxon>Bacteria</taxon>
        <taxon>Bacillati</taxon>
        <taxon>Bacillota</taxon>
        <taxon>Bacilli</taxon>
        <taxon>Bacillales</taxon>
        <taxon>Bacillaceae</taxon>
        <taxon>Halobacillus</taxon>
    </lineage>
</organism>
<keyword evidence="1" id="KW-0812">Transmembrane</keyword>
<keyword evidence="1" id="KW-1133">Transmembrane helix</keyword>
<reference evidence="2 3" key="1">
    <citation type="submission" date="2022-04" db="EMBL/GenBank/DDBJ databases">
        <title>Halobacillus sp. isolated from saltern.</title>
        <authorList>
            <person name="Won M."/>
            <person name="Lee C.-M."/>
            <person name="Woen H.-Y."/>
            <person name="Kwon S.-W."/>
        </authorList>
    </citation>
    <scope>NUCLEOTIDE SEQUENCE [LARGE SCALE GENOMIC DNA]</scope>
    <source>
        <strain evidence="2 3">SSTM10-2</strain>
    </source>
</reference>
<gene>
    <name evidence="2" type="ORF">MUO14_11370</name>
</gene>
<protein>
    <submittedName>
        <fullName evidence="2">Uncharacterized protein</fullName>
    </submittedName>
</protein>
<feature type="transmembrane region" description="Helical" evidence="1">
    <location>
        <begin position="12"/>
        <end position="40"/>
    </location>
</feature>
<evidence type="ECO:0000313" key="2">
    <source>
        <dbReference type="EMBL" id="UOQ95463.1"/>
    </source>
</evidence>
<dbReference type="RefSeq" id="WP_244755316.1">
    <property type="nucleotide sequence ID" value="NZ_CP095074.1"/>
</dbReference>